<dbReference type="GO" id="GO:0016020">
    <property type="term" value="C:membrane"/>
    <property type="evidence" value="ECO:0007669"/>
    <property type="project" value="InterPro"/>
</dbReference>
<dbReference type="GO" id="GO:0007165">
    <property type="term" value="P:signal transduction"/>
    <property type="evidence" value="ECO:0007669"/>
    <property type="project" value="InterPro"/>
</dbReference>
<dbReference type="SUPFAM" id="SSF52540">
    <property type="entry name" value="P-loop containing nucleoside triphosphate hydrolases"/>
    <property type="match status" value="1"/>
</dbReference>
<evidence type="ECO:0008006" key="5">
    <source>
        <dbReference type="Google" id="ProtNLM"/>
    </source>
</evidence>
<dbReference type="InterPro" id="IPR027417">
    <property type="entry name" value="P-loop_NTPase"/>
</dbReference>
<evidence type="ECO:0000256" key="1">
    <source>
        <dbReference type="ARBA" id="ARBA00022741"/>
    </source>
</evidence>
<evidence type="ECO:0000313" key="3">
    <source>
        <dbReference type="EMBL" id="KAF2996098.1"/>
    </source>
</evidence>
<dbReference type="SMART" id="SM00175">
    <property type="entry name" value="RAB"/>
    <property type="match status" value="1"/>
</dbReference>
<evidence type="ECO:0000256" key="2">
    <source>
        <dbReference type="ARBA" id="ARBA00023134"/>
    </source>
</evidence>
<organism evidence="3 4">
    <name type="scientific">Curvularia kusanoi</name>
    <name type="common">Cochliobolus kusanoi</name>
    <dbReference type="NCBI Taxonomy" id="90978"/>
    <lineage>
        <taxon>Eukaryota</taxon>
        <taxon>Fungi</taxon>
        <taxon>Dikarya</taxon>
        <taxon>Ascomycota</taxon>
        <taxon>Pezizomycotina</taxon>
        <taxon>Dothideomycetes</taxon>
        <taxon>Pleosporomycetidae</taxon>
        <taxon>Pleosporales</taxon>
        <taxon>Pleosporineae</taxon>
        <taxon>Pleosporaceae</taxon>
        <taxon>Curvularia</taxon>
    </lineage>
</organism>
<evidence type="ECO:0000313" key="4">
    <source>
        <dbReference type="Proteomes" id="UP000801428"/>
    </source>
</evidence>
<dbReference type="PANTHER" id="PTHR24070">
    <property type="entry name" value="RAS, DI-RAS, AND RHEB FAMILY MEMBERS OF SMALL GTPASE SUPERFAMILY"/>
    <property type="match status" value="1"/>
</dbReference>
<name>A0A9P4T7B8_CURKU</name>
<dbReference type="Gene3D" id="3.40.50.300">
    <property type="entry name" value="P-loop containing nucleotide triphosphate hydrolases"/>
    <property type="match status" value="1"/>
</dbReference>
<comment type="caution">
    <text evidence="3">The sequence shown here is derived from an EMBL/GenBank/DDBJ whole genome shotgun (WGS) entry which is preliminary data.</text>
</comment>
<dbReference type="Proteomes" id="UP000801428">
    <property type="component" value="Unassembled WGS sequence"/>
</dbReference>
<dbReference type="InterPro" id="IPR001806">
    <property type="entry name" value="Small_GTPase"/>
</dbReference>
<sequence>MSTSDCYNVVVFGEPGVGKTCFIDQFCFGKSFVDYNPDDTEVSHPILVEGQAVNLAFMDLSTAFMKPEHRMHGEDSAQWARKMLANADGVVLLYDVTSSESFEYITTPACDYLWESRDYREGGIADERKNFGCVLVGNKIDLVNQTPMSRRVSQELANGWASTQGMNSIEVDSLAEDGPKSALRLLVKNIWKREKMGLMGPREVEKQETESRKESIRNRLLGVLT</sequence>
<dbReference type="GO" id="GO:0003924">
    <property type="term" value="F:GTPase activity"/>
    <property type="evidence" value="ECO:0007669"/>
    <property type="project" value="InterPro"/>
</dbReference>
<reference evidence="3" key="1">
    <citation type="submission" date="2019-04" db="EMBL/GenBank/DDBJ databases">
        <title>Sequencing of skin fungus with MAO and IRED activity.</title>
        <authorList>
            <person name="Marsaioli A.J."/>
            <person name="Bonatto J.M.C."/>
            <person name="Reis Junior O."/>
        </authorList>
    </citation>
    <scope>NUCLEOTIDE SEQUENCE</scope>
    <source>
        <strain evidence="3">30M1</strain>
    </source>
</reference>
<gene>
    <name evidence="3" type="ORF">E8E13_005037</name>
</gene>
<keyword evidence="1" id="KW-0547">Nucleotide-binding</keyword>
<dbReference type="Pfam" id="PF00071">
    <property type="entry name" value="Ras"/>
    <property type="match status" value="1"/>
</dbReference>
<dbReference type="AlphaFoldDB" id="A0A9P4T7B8"/>
<dbReference type="PROSITE" id="PS51421">
    <property type="entry name" value="RAS"/>
    <property type="match status" value="1"/>
</dbReference>
<dbReference type="PROSITE" id="PS51419">
    <property type="entry name" value="RAB"/>
    <property type="match status" value="1"/>
</dbReference>
<keyword evidence="4" id="KW-1185">Reference proteome</keyword>
<proteinExistence type="predicted"/>
<keyword evidence="2" id="KW-0342">GTP-binding</keyword>
<dbReference type="SMART" id="SM00173">
    <property type="entry name" value="RAS"/>
    <property type="match status" value="1"/>
</dbReference>
<dbReference type="GO" id="GO:0005525">
    <property type="term" value="F:GTP binding"/>
    <property type="evidence" value="ECO:0007669"/>
    <property type="project" value="UniProtKB-KW"/>
</dbReference>
<accession>A0A9P4T7B8</accession>
<dbReference type="PRINTS" id="PR00449">
    <property type="entry name" value="RASTRNSFRMNG"/>
</dbReference>
<dbReference type="EMBL" id="SWKU01000029">
    <property type="protein sequence ID" value="KAF2996098.1"/>
    <property type="molecule type" value="Genomic_DNA"/>
</dbReference>
<protein>
    <recommendedName>
        <fullName evidence="5">P-loop containing nucleoside triphosphate hydrolase protein</fullName>
    </recommendedName>
</protein>
<dbReference type="OrthoDB" id="10002389at2759"/>
<dbReference type="InterPro" id="IPR020849">
    <property type="entry name" value="Small_GTPase_Ras-type"/>
</dbReference>